<protein>
    <submittedName>
        <fullName evidence="3">Zinc-binding alcohol dehydrogenase family protein</fullName>
    </submittedName>
</protein>
<dbReference type="InterPro" id="IPR013154">
    <property type="entry name" value="ADH-like_N"/>
</dbReference>
<dbReference type="SMART" id="SM00829">
    <property type="entry name" value="PKS_ER"/>
    <property type="match status" value="1"/>
</dbReference>
<organism evidence="3">
    <name type="scientific">Agrobacterium rosae</name>
    <dbReference type="NCBI Taxonomy" id="1972867"/>
    <lineage>
        <taxon>Bacteria</taxon>
        <taxon>Pseudomonadati</taxon>
        <taxon>Pseudomonadota</taxon>
        <taxon>Alphaproteobacteria</taxon>
        <taxon>Hyphomicrobiales</taxon>
        <taxon>Rhizobiaceae</taxon>
        <taxon>Rhizobium/Agrobacterium group</taxon>
        <taxon>Agrobacterium</taxon>
    </lineage>
</organism>
<evidence type="ECO:0000256" key="1">
    <source>
        <dbReference type="ARBA" id="ARBA00022857"/>
    </source>
</evidence>
<dbReference type="Gene3D" id="3.40.50.720">
    <property type="entry name" value="NAD(P)-binding Rossmann-like Domain"/>
    <property type="match status" value="1"/>
</dbReference>
<evidence type="ECO:0000313" key="3">
    <source>
        <dbReference type="EMBL" id="MDX8305039.1"/>
    </source>
</evidence>
<accession>A0AAW9FNM5</accession>
<dbReference type="PANTHER" id="PTHR44154:SF1">
    <property type="entry name" value="QUINONE OXIDOREDUCTASE"/>
    <property type="match status" value="1"/>
</dbReference>
<dbReference type="Gene3D" id="3.90.180.10">
    <property type="entry name" value="Medium-chain alcohol dehydrogenases, catalytic domain"/>
    <property type="match status" value="1"/>
</dbReference>
<proteinExistence type="predicted"/>
<dbReference type="Pfam" id="PF08240">
    <property type="entry name" value="ADH_N"/>
    <property type="match status" value="1"/>
</dbReference>
<dbReference type="InterPro" id="IPR036291">
    <property type="entry name" value="NAD(P)-bd_dom_sf"/>
</dbReference>
<name>A0AAW9FNM5_9HYPH</name>
<dbReference type="CDD" id="cd08243">
    <property type="entry name" value="quinone_oxidoreductase_like_1"/>
    <property type="match status" value="1"/>
</dbReference>
<dbReference type="AlphaFoldDB" id="A0AAW9FNM5"/>
<dbReference type="InterPro" id="IPR020843">
    <property type="entry name" value="ER"/>
</dbReference>
<dbReference type="Pfam" id="PF13602">
    <property type="entry name" value="ADH_zinc_N_2"/>
    <property type="match status" value="1"/>
</dbReference>
<evidence type="ECO:0000259" key="2">
    <source>
        <dbReference type="SMART" id="SM00829"/>
    </source>
</evidence>
<keyword evidence="1" id="KW-0521">NADP</keyword>
<gene>
    <name evidence="3" type="ORF">RMR22_22575</name>
</gene>
<dbReference type="SUPFAM" id="SSF51735">
    <property type="entry name" value="NAD(P)-binding Rossmann-fold domains"/>
    <property type="match status" value="1"/>
</dbReference>
<dbReference type="PANTHER" id="PTHR44154">
    <property type="entry name" value="QUINONE OXIDOREDUCTASE"/>
    <property type="match status" value="1"/>
</dbReference>
<feature type="domain" description="Enoyl reductase (ER)" evidence="2">
    <location>
        <begin position="12"/>
        <end position="317"/>
    </location>
</feature>
<dbReference type="EMBL" id="JAVRAF010000012">
    <property type="protein sequence ID" value="MDX8305039.1"/>
    <property type="molecule type" value="Genomic_DNA"/>
</dbReference>
<dbReference type="GO" id="GO:0016491">
    <property type="term" value="F:oxidoreductase activity"/>
    <property type="evidence" value="ECO:0007669"/>
    <property type="project" value="InterPro"/>
</dbReference>
<dbReference type="SUPFAM" id="SSF50129">
    <property type="entry name" value="GroES-like"/>
    <property type="match status" value="1"/>
</dbReference>
<comment type="caution">
    <text evidence="3">The sequence shown here is derived from an EMBL/GenBank/DDBJ whole genome shotgun (WGS) entry which is preliminary data.</text>
</comment>
<dbReference type="InterPro" id="IPR051603">
    <property type="entry name" value="Zinc-ADH_QOR/CCCR"/>
</dbReference>
<sequence>MQMKAAVIHLPGGPEALVIEARETPVPQSGWVRIKVKAFGLNRSELFTRQGHSPNVTFPRILGIEAVGAVDSAPSGEFASGDIVATVMGGMGRAFDGSYAEYVCVPAKQVKRLKTTLSWETLGALPEMLQTAWGSLFSALKLQAGERLLVRGGTTSVGMAAIGLARRAGAHVSATTRSKDRAGLLWETGAQRVIIDDGNIYAGAHKFDKVLELVGTTTLEDSLKVTDRNGIVCMSGMVGNRWVLNDFAPMDSIPNRVALTIYSGEPEDFMEMPFQELVNDVASGQIAVKIGKVFKLDQIAEAHACMEANAADGKIVIVTE</sequence>
<dbReference type="InterPro" id="IPR011032">
    <property type="entry name" value="GroES-like_sf"/>
</dbReference>
<dbReference type="RefSeq" id="WP_320203481.1">
    <property type="nucleotide sequence ID" value="NZ_CP192782.1"/>
</dbReference>
<reference evidence="3" key="1">
    <citation type="journal article" date="2023" name="Phytobiomes J">
        <title>Deciphering the key players within the bacterial microbiota associated with aerial crown gall tumors on rhododendron: Insights into the gallobiome.</title>
        <authorList>
            <person name="Kuzmanovic N."/>
            <person name="Nesme J."/>
            <person name="Wolf J."/>
            <person name="Neumann-Schaal M."/>
            <person name="Petersen J."/>
            <person name="Fernandez-Gnecco G."/>
            <person name="Sproeer C."/>
            <person name="Bunk B."/>
            <person name="Overmann J."/>
            <person name="Sorensen S.J."/>
            <person name="Idczak E."/>
            <person name="Smalla K."/>
        </authorList>
    </citation>
    <scope>NUCLEOTIDE SEQUENCE</scope>
    <source>
        <strain evidence="3">Rho-11.1</strain>
    </source>
</reference>